<proteinExistence type="predicted"/>
<name>A0A8J1UDH8_OWEFU</name>
<keyword evidence="2" id="KW-1185">Reference proteome</keyword>
<dbReference type="PANTHER" id="PTHR21196:SF1">
    <property type="entry name" value="U7 SNRNA-ASSOCIATED SM-LIKE PROTEIN LSM10"/>
    <property type="match status" value="1"/>
</dbReference>
<dbReference type="Proteomes" id="UP000749559">
    <property type="component" value="Unassembled WGS sequence"/>
</dbReference>
<dbReference type="Gene3D" id="2.30.30.100">
    <property type="match status" value="1"/>
</dbReference>
<dbReference type="InterPro" id="IPR052840">
    <property type="entry name" value="U7_snRNA_Sm-like"/>
</dbReference>
<protein>
    <submittedName>
        <fullName evidence="1">Uncharacterized protein</fullName>
    </submittedName>
</protein>
<dbReference type="GO" id="GO:0016604">
    <property type="term" value="C:nuclear body"/>
    <property type="evidence" value="ECO:0007669"/>
    <property type="project" value="TreeGrafter"/>
</dbReference>
<dbReference type="GO" id="GO:0071254">
    <property type="term" value="C:cytoplasmic U snRNP body"/>
    <property type="evidence" value="ECO:0007669"/>
    <property type="project" value="TreeGrafter"/>
</dbReference>
<evidence type="ECO:0000313" key="1">
    <source>
        <dbReference type="EMBL" id="CAH1773168.1"/>
    </source>
</evidence>
<dbReference type="GO" id="GO:0006398">
    <property type="term" value="P:mRNA 3'-end processing by stem-loop binding and cleavage"/>
    <property type="evidence" value="ECO:0007669"/>
    <property type="project" value="TreeGrafter"/>
</dbReference>
<dbReference type="PANTHER" id="PTHR21196">
    <property type="entry name" value="U7 SNRNA-ASSOCIATED SM-LIKE PROTEIN LSM10"/>
    <property type="match status" value="1"/>
</dbReference>
<dbReference type="SUPFAM" id="SSF50182">
    <property type="entry name" value="Sm-like ribonucleoproteins"/>
    <property type="match status" value="1"/>
</dbReference>
<organism evidence="1 2">
    <name type="scientific">Owenia fusiformis</name>
    <name type="common">Polychaete worm</name>
    <dbReference type="NCBI Taxonomy" id="6347"/>
    <lineage>
        <taxon>Eukaryota</taxon>
        <taxon>Metazoa</taxon>
        <taxon>Spiralia</taxon>
        <taxon>Lophotrochozoa</taxon>
        <taxon>Annelida</taxon>
        <taxon>Polychaeta</taxon>
        <taxon>Sedentaria</taxon>
        <taxon>Canalipalpata</taxon>
        <taxon>Sabellida</taxon>
        <taxon>Oweniida</taxon>
        <taxon>Oweniidae</taxon>
        <taxon>Owenia</taxon>
    </lineage>
</organism>
<feature type="non-terminal residue" evidence="1">
    <location>
        <position position="191"/>
    </location>
</feature>
<accession>A0A8J1UDH8</accession>
<dbReference type="OrthoDB" id="10256176at2759"/>
<dbReference type="SMART" id="SM00651">
    <property type="entry name" value="Sm"/>
    <property type="match status" value="1"/>
</dbReference>
<dbReference type="AlphaFoldDB" id="A0A8J1UDH8"/>
<dbReference type="CDD" id="cd01733">
    <property type="entry name" value="LSm10"/>
    <property type="match status" value="1"/>
</dbReference>
<dbReference type="EMBL" id="CAIIXF020000001">
    <property type="protein sequence ID" value="CAH1773168.1"/>
    <property type="molecule type" value="Genomic_DNA"/>
</dbReference>
<reference evidence="1" key="1">
    <citation type="submission" date="2022-03" db="EMBL/GenBank/DDBJ databases">
        <authorList>
            <person name="Martin C."/>
        </authorList>
    </citation>
    <scope>NUCLEOTIDE SEQUENCE</scope>
</reference>
<dbReference type="InterPro" id="IPR010920">
    <property type="entry name" value="LSM_dom_sf"/>
</dbReference>
<evidence type="ECO:0000313" key="2">
    <source>
        <dbReference type="Proteomes" id="UP000749559"/>
    </source>
</evidence>
<dbReference type="GO" id="GO:0071209">
    <property type="term" value="F:U7 snRNA binding"/>
    <property type="evidence" value="ECO:0007669"/>
    <property type="project" value="TreeGrafter"/>
</dbReference>
<comment type="caution">
    <text evidence="1">The sequence shown here is derived from an EMBL/GenBank/DDBJ whole genome shotgun (WGS) entry which is preliminary data.</text>
</comment>
<dbReference type="InterPro" id="IPR001163">
    <property type="entry name" value="Sm_dom_euk/arc"/>
</dbReference>
<dbReference type="Pfam" id="PF01423">
    <property type="entry name" value="LSM"/>
    <property type="match status" value="1"/>
</dbReference>
<dbReference type="GO" id="GO:0071208">
    <property type="term" value="F:histone pre-mRNA DCP binding"/>
    <property type="evidence" value="ECO:0007669"/>
    <property type="project" value="TreeGrafter"/>
</dbReference>
<gene>
    <name evidence="1" type="ORF">OFUS_LOCUS804</name>
</gene>
<sequence>MASNREKYYITNTLLCLLKACENKKTIVELRNENIVEGLINYVDGFMNVTMSDVKFTSFRGDVSMFESFFVAGKNIRFVQIPDEIDMMAAIKAHAARAASAANVGLQETKRNPKSLNIWQQKSEASKLAQMKQMVHGSEAQMKMVQEAQLKMDSKAEAHDRMVNEAEAQMKKLHRTEAIRTDRPIEPDSSK</sequence>